<keyword evidence="5 12" id="KW-0418">Kinase</keyword>
<keyword evidence="2" id="KW-0723">Serine/threonine-protein kinase</keyword>
<dbReference type="OMA" id="WPFISMI"/>
<dbReference type="Pfam" id="PF00069">
    <property type="entry name" value="Pkinase"/>
    <property type="match status" value="1"/>
</dbReference>
<feature type="compositionally biased region" description="Basic and acidic residues" evidence="10">
    <location>
        <begin position="401"/>
        <end position="427"/>
    </location>
</feature>
<dbReference type="EMBL" id="LEKV01005877">
    <property type="protein sequence ID" value="KVH87737.1"/>
    <property type="molecule type" value="Genomic_DNA"/>
</dbReference>
<evidence type="ECO:0000256" key="4">
    <source>
        <dbReference type="ARBA" id="ARBA00022741"/>
    </source>
</evidence>
<feature type="compositionally biased region" description="Polar residues" evidence="10">
    <location>
        <begin position="585"/>
        <end position="603"/>
    </location>
</feature>
<comment type="caution">
    <text evidence="12">The sequence shown here is derived from an EMBL/GenBank/DDBJ whole genome shotgun (WGS) entry which is preliminary data.</text>
</comment>
<dbReference type="AlphaFoldDB" id="A0A103XBN0"/>
<dbReference type="Proteomes" id="UP000243975">
    <property type="component" value="Unassembled WGS sequence"/>
</dbReference>
<dbReference type="SUPFAM" id="SSF56112">
    <property type="entry name" value="Protein kinase-like (PK-like)"/>
    <property type="match status" value="1"/>
</dbReference>
<feature type="compositionally biased region" description="Polar residues" evidence="10">
    <location>
        <begin position="629"/>
        <end position="644"/>
    </location>
</feature>
<feature type="domain" description="Protein kinase" evidence="11">
    <location>
        <begin position="27"/>
        <end position="298"/>
    </location>
</feature>
<dbReference type="Gene3D" id="1.10.510.10">
    <property type="entry name" value="Transferase(Phosphotransferase) domain 1"/>
    <property type="match status" value="1"/>
</dbReference>
<evidence type="ECO:0000256" key="8">
    <source>
        <dbReference type="ARBA" id="ARBA00048679"/>
    </source>
</evidence>
<feature type="compositionally biased region" description="Polar residues" evidence="10">
    <location>
        <begin position="567"/>
        <end position="577"/>
    </location>
</feature>
<evidence type="ECO:0000256" key="10">
    <source>
        <dbReference type="SAM" id="MobiDB-lite"/>
    </source>
</evidence>
<protein>
    <recommendedName>
        <fullName evidence="1">non-specific serine/threonine protein kinase</fullName>
        <ecNumber evidence="1">2.7.11.1</ecNumber>
    </recommendedName>
</protein>
<evidence type="ECO:0000256" key="1">
    <source>
        <dbReference type="ARBA" id="ARBA00012513"/>
    </source>
</evidence>
<evidence type="ECO:0000259" key="11">
    <source>
        <dbReference type="PROSITE" id="PS50011"/>
    </source>
</evidence>
<gene>
    <name evidence="12" type="ORF">Ccrd_024975</name>
</gene>
<dbReference type="InterPro" id="IPR011009">
    <property type="entry name" value="Kinase-like_dom_sf"/>
</dbReference>
<feature type="compositionally biased region" description="Polar residues" evidence="10">
    <location>
        <begin position="542"/>
        <end position="558"/>
    </location>
</feature>
<dbReference type="InterPro" id="IPR000719">
    <property type="entry name" value="Prot_kinase_dom"/>
</dbReference>
<evidence type="ECO:0000256" key="9">
    <source>
        <dbReference type="SAM" id="Coils"/>
    </source>
</evidence>
<feature type="region of interest" description="Disordered" evidence="10">
    <location>
        <begin position="537"/>
        <end position="662"/>
    </location>
</feature>
<feature type="region of interest" description="Disordered" evidence="10">
    <location>
        <begin position="401"/>
        <end position="467"/>
    </location>
</feature>
<keyword evidence="4" id="KW-0547">Nucleotide-binding</keyword>
<reference evidence="12 13" key="1">
    <citation type="journal article" date="2016" name="Sci. Rep.">
        <title>The genome sequence of the outbreeding globe artichoke constructed de novo incorporating a phase-aware low-pass sequencing strategy of F1 progeny.</title>
        <authorList>
            <person name="Scaglione D."/>
            <person name="Reyes-Chin-Wo S."/>
            <person name="Acquadro A."/>
            <person name="Froenicke L."/>
            <person name="Portis E."/>
            <person name="Beitel C."/>
            <person name="Tirone M."/>
            <person name="Mauro R."/>
            <person name="Lo Monaco A."/>
            <person name="Mauromicale G."/>
            <person name="Faccioli P."/>
            <person name="Cattivelli L."/>
            <person name="Rieseberg L."/>
            <person name="Michelmore R."/>
            <person name="Lanteri S."/>
        </authorList>
    </citation>
    <scope>NUCLEOTIDE SEQUENCE [LARGE SCALE GENOMIC DNA]</scope>
    <source>
        <strain evidence="12">2C</strain>
    </source>
</reference>
<dbReference type="PANTHER" id="PTHR22967">
    <property type="entry name" value="SERINE/THREONINE PROTEIN KINASE"/>
    <property type="match status" value="1"/>
</dbReference>
<feature type="region of interest" description="Disordered" evidence="10">
    <location>
        <begin position="313"/>
        <end position="383"/>
    </location>
</feature>
<comment type="catalytic activity">
    <reaction evidence="7">
        <text>L-threonyl-[protein] + ATP = O-phospho-L-threonyl-[protein] + ADP + H(+)</text>
        <dbReference type="Rhea" id="RHEA:46608"/>
        <dbReference type="Rhea" id="RHEA-COMP:11060"/>
        <dbReference type="Rhea" id="RHEA-COMP:11605"/>
        <dbReference type="ChEBI" id="CHEBI:15378"/>
        <dbReference type="ChEBI" id="CHEBI:30013"/>
        <dbReference type="ChEBI" id="CHEBI:30616"/>
        <dbReference type="ChEBI" id="CHEBI:61977"/>
        <dbReference type="ChEBI" id="CHEBI:456216"/>
        <dbReference type="EC" id="2.7.11.1"/>
    </reaction>
</comment>
<feature type="non-terminal residue" evidence="12">
    <location>
        <position position="662"/>
    </location>
</feature>
<dbReference type="SMART" id="SM00220">
    <property type="entry name" value="S_TKc"/>
    <property type="match status" value="1"/>
</dbReference>
<accession>A0A103XBN0</accession>
<dbReference type="GO" id="GO:0005737">
    <property type="term" value="C:cytoplasm"/>
    <property type="evidence" value="ECO:0007669"/>
    <property type="project" value="EnsemblPlants"/>
</dbReference>
<dbReference type="InterPro" id="IPR008271">
    <property type="entry name" value="Ser/Thr_kinase_AS"/>
</dbReference>
<evidence type="ECO:0000313" key="12">
    <source>
        <dbReference type="EMBL" id="KVH87737.1"/>
    </source>
</evidence>
<keyword evidence="13" id="KW-1185">Reference proteome</keyword>
<name>A0A103XBN0_CYNCS</name>
<organism evidence="12 13">
    <name type="scientific">Cynara cardunculus var. scolymus</name>
    <name type="common">Globe artichoke</name>
    <name type="synonym">Cynara scolymus</name>
    <dbReference type="NCBI Taxonomy" id="59895"/>
    <lineage>
        <taxon>Eukaryota</taxon>
        <taxon>Viridiplantae</taxon>
        <taxon>Streptophyta</taxon>
        <taxon>Embryophyta</taxon>
        <taxon>Tracheophyta</taxon>
        <taxon>Spermatophyta</taxon>
        <taxon>Magnoliopsida</taxon>
        <taxon>eudicotyledons</taxon>
        <taxon>Gunneridae</taxon>
        <taxon>Pentapetalae</taxon>
        <taxon>asterids</taxon>
        <taxon>campanulids</taxon>
        <taxon>Asterales</taxon>
        <taxon>Asteraceae</taxon>
        <taxon>Carduoideae</taxon>
        <taxon>Cardueae</taxon>
        <taxon>Carduinae</taxon>
        <taxon>Cynara</taxon>
    </lineage>
</organism>
<sequence length="662" mass="73646">MWRIKQFMPKEKSGLEGRMIDIGNLKIHVRNVIAEGGFSCVYLAQDALNGSKQYALKHMICNDEESLDLVRKEISVLKSLQGHPNVVMLCAHTILDMGRTKEALLVMEYCDKSLVSVLESRGAGFFEEKQILLIFRDVCNAVFAMHCQSPPIAHRDLKAENLLLGSDGLWKLCDFGSTSTNHKRFERPEEMGIEEDNIRKHTTPAYRSPEMWDLLLREVISEKVDIWALGCLLFRICYFKSAFDGESKLQVLNGNYRIPELPKYSSSVTDLIRDMLQSSPDSRPDITQARALLDWTFISMNLVNGLLSDGLQKSLPDRPPEMLQTDMPEGLPRSANKSSPMPRRSPPPPPTAAELARNAPQPVPASRTEGTGGPIGAFWTTQHGKDSAVVEELSKVTFDEEITGAERSRSERFSLHRTSSPKDEAPHAPRPSQKTVQGKSGPSKDFEMNFFQDGPSHATERPKAKSNDAFNAFATEFSVNKVSPGRSNVNTGKEEQLEAEVERLREQLQQINLEKSELSSKYEKLSGICRSQRQELHEMKQTLASRTPSPNRNGTFWEQQKGLFDKSSPSSDQNSWQPFPEAAPTLTNNSKSVRTRNGQQNKQGGEVGGGNSSWSFGAESFTAVPAASPQVNVSSPSLNNSQRFGESKNKESKSASQPAGWA</sequence>
<evidence type="ECO:0000313" key="13">
    <source>
        <dbReference type="Proteomes" id="UP000243975"/>
    </source>
</evidence>
<dbReference type="STRING" id="59895.A0A103XBN0"/>
<dbReference type="PANTHER" id="PTHR22967:SF57">
    <property type="entry name" value="AUXILIN, ISOFORM A-RELATED"/>
    <property type="match status" value="1"/>
</dbReference>
<feature type="coiled-coil region" evidence="9">
    <location>
        <begin position="494"/>
        <end position="521"/>
    </location>
</feature>
<dbReference type="PROSITE" id="PS50011">
    <property type="entry name" value="PROTEIN_KINASE_DOM"/>
    <property type="match status" value="1"/>
</dbReference>
<proteinExistence type="predicted"/>
<dbReference type="PROSITE" id="PS00108">
    <property type="entry name" value="PROTEIN_KINASE_ST"/>
    <property type="match status" value="1"/>
</dbReference>
<keyword evidence="9" id="KW-0175">Coiled coil</keyword>
<dbReference type="GO" id="GO:0004674">
    <property type="term" value="F:protein serine/threonine kinase activity"/>
    <property type="evidence" value="ECO:0007669"/>
    <property type="project" value="UniProtKB-KW"/>
</dbReference>
<evidence type="ECO:0000256" key="6">
    <source>
        <dbReference type="ARBA" id="ARBA00022840"/>
    </source>
</evidence>
<dbReference type="FunFam" id="1.10.510.10:FF:000349">
    <property type="entry name" value="probable serine/threonine-protein kinase DDB_G0280111"/>
    <property type="match status" value="1"/>
</dbReference>
<evidence type="ECO:0000256" key="2">
    <source>
        <dbReference type="ARBA" id="ARBA00022527"/>
    </source>
</evidence>
<evidence type="ECO:0000256" key="7">
    <source>
        <dbReference type="ARBA" id="ARBA00047899"/>
    </source>
</evidence>
<keyword evidence="6" id="KW-0067">ATP-binding</keyword>
<dbReference type="GO" id="GO:0005524">
    <property type="term" value="F:ATP binding"/>
    <property type="evidence" value="ECO:0007669"/>
    <property type="project" value="UniProtKB-KW"/>
</dbReference>
<evidence type="ECO:0000256" key="5">
    <source>
        <dbReference type="ARBA" id="ARBA00022777"/>
    </source>
</evidence>
<dbReference type="Gramene" id="KVH87737">
    <property type="protein sequence ID" value="KVH87737"/>
    <property type="gene ID" value="Ccrd_024975"/>
</dbReference>
<dbReference type="CDD" id="cd13985">
    <property type="entry name" value="STKc_GAK_like"/>
    <property type="match status" value="1"/>
</dbReference>
<keyword evidence="3" id="KW-0808">Transferase</keyword>
<evidence type="ECO:0000256" key="3">
    <source>
        <dbReference type="ARBA" id="ARBA00022679"/>
    </source>
</evidence>
<comment type="catalytic activity">
    <reaction evidence="8">
        <text>L-seryl-[protein] + ATP = O-phospho-L-seryl-[protein] + ADP + H(+)</text>
        <dbReference type="Rhea" id="RHEA:17989"/>
        <dbReference type="Rhea" id="RHEA-COMP:9863"/>
        <dbReference type="Rhea" id="RHEA-COMP:11604"/>
        <dbReference type="ChEBI" id="CHEBI:15378"/>
        <dbReference type="ChEBI" id="CHEBI:29999"/>
        <dbReference type="ChEBI" id="CHEBI:30616"/>
        <dbReference type="ChEBI" id="CHEBI:83421"/>
        <dbReference type="ChEBI" id="CHEBI:456216"/>
        <dbReference type="EC" id="2.7.11.1"/>
    </reaction>
</comment>
<dbReference type="EC" id="2.7.11.1" evidence="1"/>